<evidence type="ECO:0000313" key="1">
    <source>
        <dbReference type="EMBL" id="SCA58163.1"/>
    </source>
</evidence>
<dbReference type="AlphaFoldDB" id="A0A1C3RLP5"/>
<dbReference type="Proteomes" id="UP000231658">
    <property type="component" value="Unassembled WGS sequence"/>
</dbReference>
<gene>
    <name evidence="1" type="ORF">MTBPR1_90010</name>
</gene>
<name>A0A1C3RLP5_9PROT</name>
<dbReference type="STRING" id="1867952.MTBPR1_90010"/>
<reference evidence="1 2" key="1">
    <citation type="submission" date="2016-07" db="EMBL/GenBank/DDBJ databases">
        <authorList>
            <person name="Lefevre C.T."/>
        </authorList>
    </citation>
    <scope>NUCLEOTIDE SEQUENCE [LARGE SCALE GENOMIC DNA]</scope>
    <source>
        <strain evidence="1">PR1</strain>
    </source>
</reference>
<sequence length="88" mass="9776">MNKHILVLARRDVKEAMRVAAGLTIRNNSVDFVFMKQAPLAANGKVDNHEMLELAEIIPRATVSGIPDTVMCENLDELINKADRVVSF</sequence>
<dbReference type="OrthoDB" id="8449024at2"/>
<protein>
    <submittedName>
        <fullName evidence="1">Uncharacterized protein</fullName>
    </submittedName>
</protein>
<accession>A0A1C3RLP5</accession>
<dbReference type="RefSeq" id="WP_069190169.1">
    <property type="nucleotide sequence ID" value="NZ_FLYE01000048.1"/>
</dbReference>
<evidence type="ECO:0000313" key="2">
    <source>
        <dbReference type="Proteomes" id="UP000231658"/>
    </source>
</evidence>
<dbReference type="EMBL" id="FLYE01000048">
    <property type="protein sequence ID" value="SCA58163.1"/>
    <property type="molecule type" value="Genomic_DNA"/>
</dbReference>
<keyword evidence="2" id="KW-1185">Reference proteome</keyword>
<organism evidence="1 2">
    <name type="scientific">Candidatus Terasakiella magnetica</name>
    <dbReference type="NCBI Taxonomy" id="1867952"/>
    <lineage>
        <taxon>Bacteria</taxon>
        <taxon>Pseudomonadati</taxon>
        <taxon>Pseudomonadota</taxon>
        <taxon>Alphaproteobacteria</taxon>
        <taxon>Rhodospirillales</taxon>
        <taxon>Terasakiellaceae</taxon>
        <taxon>Terasakiella</taxon>
    </lineage>
</organism>
<proteinExistence type="predicted"/>